<name>A0A2C6KGR8_9APIC</name>
<evidence type="ECO:0000313" key="2">
    <source>
        <dbReference type="EMBL" id="PHJ16737.1"/>
    </source>
</evidence>
<dbReference type="RefSeq" id="XP_067918462.1">
    <property type="nucleotide sequence ID" value="XM_068069565.1"/>
</dbReference>
<feature type="region of interest" description="Disordered" evidence="1">
    <location>
        <begin position="109"/>
        <end position="152"/>
    </location>
</feature>
<sequence length="318" mass="35125">ISPHFIRRKLLALHSNLPQTSISPRARNSSLIDSQSSLERLSFSSLEEILHIGEHVFVTPLPTGFESSYATQHVSSRNLLREVALLDDPSEIHSSSFLLNRYLHSSPSPTQQSSFSSSAVRTADSLHSSQSTKDEEEDDEEEEEDVSHTSIVRDKVCRTRTRSFSSSSSSSFSSPPIIYPRATPGLQVDAVAIKVEEGYALFKLFCSPSSSSPSSSLSEGLQDGEADGVNEEEDSSMGEGEPRQGHSDEKKSRAVSRTPVSSPSWGFLHWSAVDFSSSRERKGESGEREGIEDEISLDQDEDVEISPRKRHGRIDLRQ</sequence>
<organism evidence="2 3">
    <name type="scientific">Cystoisospora suis</name>
    <dbReference type="NCBI Taxonomy" id="483139"/>
    <lineage>
        <taxon>Eukaryota</taxon>
        <taxon>Sar</taxon>
        <taxon>Alveolata</taxon>
        <taxon>Apicomplexa</taxon>
        <taxon>Conoidasida</taxon>
        <taxon>Coccidia</taxon>
        <taxon>Eucoccidiorida</taxon>
        <taxon>Eimeriorina</taxon>
        <taxon>Sarcocystidae</taxon>
        <taxon>Cystoisospora</taxon>
    </lineage>
</organism>
<dbReference type="EMBL" id="MIGC01005631">
    <property type="protein sequence ID" value="PHJ16737.1"/>
    <property type="molecule type" value="Genomic_DNA"/>
</dbReference>
<feature type="non-terminal residue" evidence="2">
    <location>
        <position position="318"/>
    </location>
</feature>
<keyword evidence="2" id="KW-0251">Elongation factor</keyword>
<feature type="compositionally biased region" description="Acidic residues" evidence="1">
    <location>
        <begin position="222"/>
        <end position="236"/>
    </location>
</feature>
<feature type="compositionally biased region" description="Acidic residues" evidence="1">
    <location>
        <begin position="134"/>
        <end position="145"/>
    </location>
</feature>
<protein>
    <submittedName>
        <fullName evidence="2">Elongation factor tu gtp binding domain-containing protein</fullName>
    </submittedName>
</protein>
<comment type="caution">
    <text evidence="2">The sequence shown here is derived from an EMBL/GenBank/DDBJ whole genome shotgun (WGS) entry which is preliminary data.</text>
</comment>
<dbReference type="GeneID" id="94432776"/>
<keyword evidence="2" id="KW-0648">Protein biosynthesis</keyword>
<proteinExistence type="predicted"/>
<feature type="compositionally biased region" description="Basic and acidic residues" evidence="1">
    <location>
        <begin position="240"/>
        <end position="252"/>
    </location>
</feature>
<accession>A0A2C6KGR8</accession>
<reference evidence="2 3" key="1">
    <citation type="journal article" date="2017" name="Int. J. Parasitol.">
        <title>The genome of the protozoan parasite Cystoisospora suis and a reverse vaccinology approach to identify vaccine candidates.</title>
        <authorList>
            <person name="Palmieri N."/>
            <person name="Shrestha A."/>
            <person name="Ruttkowski B."/>
            <person name="Beck T."/>
            <person name="Vogl C."/>
            <person name="Tomley F."/>
            <person name="Blake D.P."/>
            <person name="Joachim A."/>
        </authorList>
    </citation>
    <scope>NUCLEOTIDE SEQUENCE [LARGE SCALE GENOMIC DNA]</scope>
    <source>
        <strain evidence="2 3">Wien I</strain>
    </source>
</reference>
<feature type="compositionally biased region" description="Basic and acidic residues" evidence="1">
    <location>
        <begin position="277"/>
        <end position="289"/>
    </location>
</feature>
<dbReference type="VEuPathDB" id="ToxoDB:CSUI_009449"/>
<dbReference type="AlphaFoldDB" id="A0A2C6KGR8"/>
<gene>
    <name evidence="2" type="ORF">CSUI_009449</name>
</gene>
<feature type="non-terminal residue" evidence="2">
    <location>
        <position position="1"/>
    </location>
</feature>
<feature type="compositionally biased region" description="Low complexity" evidence="1">
    <location>
        <begin position="109"/>
        <end position="118"/>
    </location>
</feature>
<evidence type="ECO:0000256" key="1">
    <source>
        <dbReference type="SAM" id="MobiDB-lite"/>
    </source>
</evidence>
<dbReference type="GO" id="GO:0003746">
    <property type="term" value="F:translation elongation factor activity"/>
    <property type="evidence" value="ECO:0007669"/>
    <property type="project" value="UniProtKB-KW"/>
</dbReference>
<evidence type="ECO:0000313" key="3">
    <source>
        <dbReference type="Proteomes" id="UP000221165"/>
    </source>
</evidence>
<keyword evidence="3" id="KW-1185">Reference proteome</keyword>
<feature type="compositionally biased region" description="Acidic residues" evidence="1">
    <location>
        <begin position="290"/>
        <end position="304"/>
    </location>
</feature>
<dbReference type="Proteomes" id="UP000221165">
    <property type="component" value="Unassembled WGS sequence"/>
</dbReference>
<feature type="region of interest" description="Disordered" evidence="1">
    <location>
        <begin position="210"/>
        <end position="318"/>
    </location>
</feature>